<feature type="region of interest" description="Disordered" evidence="1">
    <location>
        <begin position="1"/>
        <end position="26"/>
    </location>
</feature>
<name>A0ABR1YHI7_9PEZI</name>
<proteinExistence type="predicted"/>
<dbReference type="EMBL" id="JBBWRZ010000008">
    <property type="protein sequence ID" value="KAK8230372.1"/>
    <property type="molecule type" value="Genomic_DNA"/>
</dbReference>
<evidence type="ECO:0000256" key="1">
    <source>
        <dbReference type="SAM" id="MobiDB-lite"/>
    </source>
</evidence>
<organism evidence="2 3">
    <name type="scientific">Phyllosticta capitalensis</name>
    <dbReference type="NCBI Taxonomy" id="121624"/>
    <lineage>
        <taxon>Eukaryota</taxon>
        <taxon>Fungi</taxon>
        <taxon>Dikarya</taxon>
        <taxon>Ascomycota</taxon>
        <taxon>Pezizomycotina</taxon>
        <taxon>Dothideomycetes</taxon>
        <taxon>Dothideomycetes incertae sedis</taxon>
        <taxon>Botryosphaeriales</taxon>
        <taxon>Phyllostictaceae</taxon>
        <taxon>Phyllosticta</taxon>
    </lineage>
</organism>
<gene>
    <name evidence="2" type="ORF">HDK90DRAFT_318668</name>
</gene>
<sequence length="267" mass="29127">MLRSLLRLRRSASTSAPTPDPHPFSARGLLQTLQACRTTAPGNSRGRSCGFSAILPLGPGPRPRPRPRPRHGSGTCVGSTAPRMVSERSASLEKPDDDTQGGTCGSMRQRREAKIQQLHRFVLSCRCGASDSRLFRVCIYYGANPYPDPRTCVCLSGLAAEARCFFCLHVPCNQLQATAGLPLAALDWCNHAELARLDTIPHLLLPCIYTDPDLQTCVCLSSLAAEALRLSRLPGSSFSTFSRHFRRLAQKLACPPSRNQSRPMTPS</sequence>
<feature type="region of interest" description="Disordered" evidence="1">
    <location>
        <begin position="40"/>
        <end position="108"/>
    </location>
</feature>
<keyword evidence="3" id="KW-1185">Reference proteome</keyword>
<comment type="caution">
    <text evidence="2">The sequence shown here is derived from an EMBL/GenBank/DDBJ whole genome shotgun (WGS) entry which is preliminary data.</text>
</comment>
<reference evidence="2 3" key="1">
    <citation type="submission" date="2024-04" db="EMBL/GenBank/DDBJ databases">
        <title>Phyllosticta paracitricarpa is synonymous to the EU quarantine fungus P. citricarpa based on phylogenomic analyses.</title>
        <authorList>
            <consortium name="Lawrence Berkeley National Laboratory"/>
            <person name="Van Ingen-Buijs V.A."/>
            <person name="Van Westerhoven A.C."/>
            <person name="Haridas S."/>
            <person name="Skiadas P."/>
            <person name="Martin F."/>
            <person name="Groenewald J.Z."/>
            <person name="Crous P.W."/>
            <person name="Seidl M.F."/>
        </authorList>
    </citation>
    <scope>NUCLEOTIDE SEQUENCE [LARGE SCALE GENOMIC DNA]</scope>
    <source>
        <strain evidence="2 3">CBS 123374</strain>
    </source>
</reference>
<feature type="compositionally biased region" description="Basic residues" evidence="1">
    <location>
        <begin position="1"/>
        <end position="10"/>
    </location>
</feature>
<protein>
    <submittedName>
        <fullName evidence="2">Uncharacterized protein</fullName>
    </submittedName>
</protein>
<evidence type="ECO:0000313" key="3">
    <source>
        <dbReference type="Proteomes" id="UP001492380"/>
    </source>
</evidence>
<evidence type="ECO:0000313" key="2">
    <source>
        <dbReference type="EMBL" id="KAK8230372.1"/>
    </source>
</evidence>
<dbReference type="Proteomes" id="UP001492380">
    <property type="component" value="Unassembled WGS sequence"/>
</dbReference>
<accession>A0ABR1YHI7</accession>